<keyword evidence="8" id="KW-1185">Reference proteome</keyword>
<evidence type="ECO:0000256" key="6">
    <source>
        <dbReference type="SAM" id="Phobius"/>
    </source>
</evidence>
<organism evidence="7 8">
    <name type="scientific">Cotesia congregata</name>
    <name type="common">Parasitoid wasp</name>
    <name type="synonym">Apanteles congregatus</name>
    <dbReference type="NCBI Taxonomy" id="51543"/>
    <lineage>
        <taxon>Eukaryota</taxon>
        <taxon>Metazoa</taxon>
        <taxon>Ecdysozoa</taxon>
        <taxon>Arthropoda</taxon>
        <taxon>Hexapoda</taxon>
        <taxon>Insecta</taxon>
        <taxon>Pterygota</taxon>
        <taxon>Neoptera</taxon>
        <taxon>Endopterygota</taxon>
        <taxon>Hymenoptera</taxon>
        <taxon>Apocrita</taxon>
        <taxon>Ichneumonoidea</taxon>
        <taxon>Braconidae</taxon>
        <taxon>Microgastrinae</taxon>
        <taxon>Cotesia</taxon>
    </lineage>
</organism>
<keyword evidence="5 6" id="KW-0472">Membrane</keyword>
<comment type="subcellular location">
    <subcellularLocation>
        <location evidence="1">Membrane</location>
        <topology evidence="1">Multi-pass membrane protein</topology>
    </subcellularLocation>
</comment>
<dbReference type="Proteomes" id="UP000786811">
    <property type="component" value="Unassembled WGS sequence"/>
</dbReference>
<keyword evidence="3 6" id="KW-0812">Transmembrane</keyword>
<comment type="caution">
    <text evidence="7">The sequence shown here is derived from an EMBL/GenBank/DDBJ whole genome shotgun (WGS) entry which is preliminary data.</text>
</comment>
<feature type="transmembrane region" description="Helical" evidence="6">
    <location>
        <begin position="111"/>
        <end position="132"/>
    </location>
</feature>
<proteinExistence type="inferred from homology"/>
<gene>
    <name evidence="7" type="ORF">HICCMSTLAB_LOCUS10301</name>
</gene>
<evidence type="ECO:0000313" key="8">
    <source>
        <dbReference type="Proteomes" id="UP000786811"/>
    </source>
</evidence>
<dbReference type="AlphaFoldDB" id="A0A8J2MQI5"/>
<evidence type="ECO:0000256" key="1">
    <source>
        <dbReference type="ARBA" id="ARBA00004141"/>
    </source>
</evidence>
<evidence type="ECO:0000256" key="4">
    <source>
        <dbReference type="ARBA" id="ARBA00022989"/>
    </source>
</evidence>
<feature type="transmembrane region" description="Helical" evidence="6">
    <location>
        <begin position="75"/>
        <end position="99"/>
    </location>
</feature>
<name>A0A8J2MQI5_COTCN</name>
<dbReference type="PANTHER" id="PTHR22779:SF6">
    <property type="entry name" value="SD17342P"/>
    <property type="match status" value="1"/>
</dbReference>
<evidence type="ECO:0000313" key="7">
    <source>
        <dbReference type="EMBL" id="CAG5101228.1"/>
    </source>
</evidence>
<evidence type="ECO:0000256" key="5">
    <source>
        <dbReference type="ARBA" id="ARBA00023136"/>
    </source>
</evidence>
<reference evidence="7" key="1">
    <citation type="submission" date="2021-04" db="EMBL/GenBank/DDBJ databases">
        <authorList>
            <person name="Chebbi M.A.C M."/>
        </authorList>
    </citation>
    <scope>NUCLEOTIDE SEQUENCE</scope>
</reference>
<dbReference type="Pfam" id="PF10190">
    <property type="entry name" value="Tmemb_170"/>
    <property type="match status" value="1"/>
</dbReference>
<evidence type="ECO:0000256" key="2">
    <source>
        <dbReference type="ARBA" id="ARBA00006325"/>
    </source>
</evidence>
<protein>
    <submittedName>
        <fullName evidence="7">Similar to TMEM170A: Transmembrane protein 170A (Gallus gallus)</fullName>
    </submittedName>
</protein>
<dbReference type="PANTHER" id="PTHR22779">
    <property type="entry name" value="SD17342P"/>
    <property type="match status" value="1"/>
</dbReference>
<dbReference type="EMBL" id="CAJNRD030001122">
    <property type="protein sequence ID" value="CAG5101228.1"/>
    <property type="molecule type" value="Genomic_DNA"/>
</dbReference>
<evidence type="ECO:0000256" key="3">
    <source>
        <dbReference type="ARBA" id="ARBA00022692"/>
    </source>
</evidence>
<dbReference type="InterPro" id="IPR019334">
    <property type="entry name" value="TMEM170A/B/YPR153W-like"/>
</dbReference>
<feature type="transmembrane region" description="Helical" evidence="6">
    <location>
        <begin position="40"/>
        <end position="63"/>
    </location>
</feature>
<sequence>MFNVQLSSTEPHITSTAKNHNSNSVFYTPLTSFAEMWYQIFLWALFSSIFVHTIAASICFGTLRKHKYGKFFPILILVMGFLLPLTSGVLSSAAIAFVYRASSYQMPPLYALFWGIGQTVLAACVGFTRILATL</sequence>
<dbReference type="OrthoDB" id="13807at2759"/>
<accession>A0A8J2MQI5</accession>
<dbReference type="GO" id="GO:0016020">
    <property type="term" value="C:membrane"/>
    <property type="evidence" value="ECO:0007669"/>
    <property type="project" value="UniProtKB-SubCell"/>
</dbReference>
<comment type="similarity">
    <text evidence="2">Belongs to the TMEM170 family.</text>
</comment>
<keyword evidence="4 6" id="KW-1133">Transmembrane helix</keyword>